<protein>
    <recommendedName>
        <fullName evidence="2">DUF6079 domain-containing protein</fullName>
    </recommendedName>
</protein>
<evidence type="ECO:0000256" key="1">
    <source>
        <dbReference type="SAM" id="Coils"/>
    </source>
</evidence>
<feature type="domain" description="DUF6079" evidence="2">
    <location>
        <begin position="54"/>
        <end position="153"/>
    </location>
</feature>
<dbReference type="KEGG" id="dor:Desor_4367"/>
<dbReference type="Pfam" id="PF19557">
    <property type="entry name" value="DUF6079_1st"/>
    <property type="match status" value="1"/>
</dbReference>
<organism evidence="3 4">
    <name type="scientific">Desulfosporosinus orientis (strain ATCC 19365 / DSM 765 / NCIMB 8382 / VKM B-1628 / Singapore I)</name>
    <name type="common">Desulfotomaculum orientis</name>
    <dbReference type="NCBI Taxonomy" id="768706"/>
    <lineage>
        <taxon>Bacteria</taxon>
        <taxon>Bacillati</taxon>
        <taxon>Bacillota</taxon>
        <taxon>Clostridia</taxon>
        <taxon>Eubacteriales</taxon>
        <taxon>Desulfitobacteriaceae</taxon>
        <taxon>Desulfosporosinus</taxon>
    </lineage>
</organism>
<reference evidence="4" key="1">
    <citation type="submission" date="2011-11" db="EMBL/GenBank/DDBJ databases">
        <title>Complete sequence of Desulfosporosinus orientis DSM 765.</title>
        <authorList>
            <person name="Lucas S."/>
            <person name="Han J."/>
            <person name="Lapidus A."/>
            <person name="Cheng J.-F."/>
            <person name="Goodwin L."/>
            <person name="Pitluck S."/>
            <person name="Peters L."/>
            <person name="Ovchinnikova G."/>
            <person name="Teshima H."/>
            <person name="Detter J.C."/>
            <person name="Han C."/>
            <person name="Tapia R."/>
            <person name="Land M."/>
            <person name="Hauser L."/>
            <person name="Kyrpides N."/>
            <person name="Ivanova N."/>
            <person name="Pagani I."/>
            <person name="Pester M."/>
            <person name="Spring S."/>
            <person name="Ollivier B."/>
            <person name="Rattei T."/>
            <person name="Klenk H.-P."/>
            <person name="Wagner M."/>
            <person name="Loy A."/>
            <person name="Woyke T."/>
        </authorList>
    </citation>
    <scope>NUCLEOTIDE SEQUENCE [LARGE SCALE GENOMIC DNA]</scope>
    <source>
        <strain evidence="4">ATCC 19365 / DSM 765 / NCIMB 8382 / VKM B-1628</strain>
    </source>
</reference>
<dbReference type="eggNOG" id="COG1119">
    <property type="taxonomic scope" value="Bacteria"/>
</dbReference>
<feature type="coiled-coil region" evidence="1">
    <location>
        <begin position="662"/>
        <end position="692"/>
    </location>
</feature>
<dbReference type="OrthoDB" id="9812271at2"/>
<evidence type="ECO:0000259" key="2">
    <source>
        <dbReference type="Pfam" id="PF19557"/>
    </source>
</evidence>
<accession>G7WJD3</accession>
<gene>
    <name evidence="3" type="ordered locus">Desor_4367</name>
</gene>
<dbReference type="Proteomes" id="UP000006346">
    <property type="component" value="Chromosome"/>
</dbReference>
<dbReference type="PATRIC" id="fig|768706.3.peg.4433"/>
<dbReference type="EMBL" id="CP003108">
    <property type="protein sequence ID" value="AET69792.1"/>
    <property type="molecule type" value="Genomic_DNA"/>
</dbReference>
<reference evidence="3 4" key="2">
    <citation type="journal article" date="2012" name="J. Bacteriol.">
        <title>Complete genome sequences of Desulfosporosinus orientis DSM765T, Desulfosporosinus youngiae DSM17734T, Desulfosporosinus meridiei DSM13257T, and Desulfosporosinus acidiphilus DSM22704T.</title>
        <authorList>
            <person name="Pester M."/>
            <person name="Brambilla E."/>
            <person name="Alazard D."/>
            <person name="Rattei T."/>
            <person name="Weinmaier T."/>
            <person name="Han J."/>
            <person name="Lucas S."/>
            <person name="Lapidus A."/>
            <person name="Cheng J.F."/>
            <person name="Goodwin L."/>
            <person name="Pitluck S."/>
            <person name="Peters L."/>
            <person name="Ovchinnikova G."/>
            <person name="Teshima H."/>
            <person name="Detter J.C."/>
            <person name="Han C.S."/>
            <person name="Tapia R."/>
            <person name="Land M.L."/>
            <person name="Hauser L."/>
            <person name="Kyrpides N.C."/>
            <person name="Ivanova N.N."/>
            <person name="Pagani I."/>
            <person name="Huntmann M."/>
            <person name="Wei C.L."/>
            <person name="Davenport K.W."/>
            <person name="Daligault H."/>
            <person name="Chain P.S."/>
            <person name="Chen A."/>
            <person name="Mavromatis K."/>
            <person name="Markowitz V."/>
            <person name="Szeto E."/>
            <person name="Mikhailova N."/>
            <person name="Pati A."/>
            <person name="Wagner M."/>
            <person name="Woyke T."/>
            <person name="Ollivier B."/>
            <person name="Klenk H.P."/>
            <person name="Spring S."/>
            <person name="Loy A."/>
        </authorList>
    </citation>
    <scope>NUCLEOTIDE SEQUENCE [LARGE SCALE GENOMIC DNA]</scope>
    <source>
        <strain evidence="4">ATCC 19365 / DSM 765 / NCIMB 8382 / VKM B-1628</strain>
    </source>
</reference>
<keyword evidence="4" id="KW-1185">Reference proteome</keyword>
<keyword evidence="1" id="KW-0175">Coiled coil</keyword>
<dbReference type="HOGENOM" id="CLU_008329_0_0_9"/>
<dbReference type="AlphaFoldDB" id="G7WJD3"/>
<proteinExistence type="predicted"/>
<dbReference type="InterPro" id="IPR045725">
    <property type="entry name" value="DUF6079_N"/>
</dbReference>
<dbReference type="STRING" id="768706.Desor_4367"/>
<sequence length="1221" mass="138916">MNKRLNRYISTSPGFQYSINVKYDLRSQTKVANYIPLAQTTSVITDVISSNIDRGSQRSRLIVGNYGTGKSHLSVVLLSIMGKVLSIESYDELLRKIQEYDPNAADIISSELTKEKMLPVVITGSDQPLEQMLLTSLQSALEEVGLNSLMPSTFYSAALKQIENWEGQYPDAFNSFKQYLLKNDIKIIELTKGLERQDKKDYNLFTLAYTHVTHGAVFQPLLQGRAEDIYLEVARQMSKRTLNGSSNFRGIFVLFDEFGKYLENAWENKDKVNLQPLQDFAEACNSSADNPIQFILVTHKPIAQYASKYGQDLVNEWKKVEGRFKTIELINQPAKVYEIISNVILKDKEYWKSYQDNNKLWINELRSQLINTRLFSDLPSPEELDKYILNGSFPLHPVLVFALPRFSQKVAQNERTVFTFLCSNEFNTLNEYLNNNEADSQFLLTLDILYDYFENQMRTMDNQDNIHTIWFQTNAALSRLDENELVAAKILKSLSVIKAIGLPTVLPATIDILKLTYSGSDIDLEKLVNSFQTLLRKRILFEGSSSGVLEFIVPGEMDIEQNLSALVAKRRTLVDPWLVLNDAFLPNPVLAKRYNDEYSMVRYFSCLYVSVNNIANLINDFEGQYGKDGLILYILPEGEGDIDKFKQILTQFSAKRVVFVVNENFETDYKELETLIRKLDALKELLKIVESGKHLEADRLEILLRLKDTETEINLILSRTFNLKKASTYYGSKIEVSINSKSSLSRFISDLCVSYFNKTPKFNNEMINKHNLTSPIINARKKVVNGLLSQYMVPKLGIIGSGPELAIFKCLLDYTRIVVEDEQSVVLADLQTLMDKGLVSTLLKLKSILTEAVEGLTIYQILEVMCNPPFGVRMGVIPILLAIVLREQKREVLLLDIKGKEFPLNAENIDNALMDPKGYLLLKENWSQEKTLLCHELEVLFKEYIDDDSSLSGPTKQIADAFRRWLFSIPRFTRDSKGLTQGAKTLRKLLKSENLTSTKLIFQEIPNLLGVQSLTCENDVTTVISRLSTLKDEIDGYLSATLVNLEQDLIRSVELGTINSPSLLASLKTWYELLPLEKRNNLYSDGTQNLIDLVSSFAGENSFDFLNRLIRSLTGLRPEDWNDQTVKGVLQIFTDMLHEIASFEYVARQEGDISASTEVEITFPQEDGTSVKRIFSKGSVSQTGNLLQNVLWSYITEYGDSVTNNEKRQIVLTILEKLVKS</sequence>
<dbReference type="RefSeq" id="WP_014186599.1">
    <property type="nucleotide sequence ID" value="NC_016584.1"/>
</dbReference>
<evidence type="ECO:0000313" key="4">
    <source>
        <dbReference type="Proteomes" id="UP000006346"/>
    </source>
</evidence>
<name>G7WJD3_DESOD</name>
<evidence type="ECO:0000313" key="3">
    <source>
        <dbReference type="EMBL" id="AET69792.1"/>
    </source>
</evidence>